<evidence type="ECO:0008006" key="3">
    <source>
        <dbReference type="Google" id="ProtNLM"/>
    </source>
</evidence>
<dbReference type="Proteomes" id="UP000641139">
    <property type="component" value="Unassembled WGS sequence"/>
</dbReference>
<evidence type="ECO:0000313" key="1">
    <source>
        <dbReference type="EMBL" id="MBI1648256.1"/>
    </source>
</evidence>
<name>A0ABS0SSW3_9FLAO</name>
<accession>A0ABS0SSW3</accession>
<reference evidence="1 2" key="1">
    <citation type="journal article" date="2021" name="Int. J. Syst. Evol. Microbiol.">
        <title>Capnocytophaga periodontitidis sp. nov., isolated from subgingival plaque of periodontitis patient.</title>
        <authorList>
            <person name="Zhang Y."/>
            <person name="Qiao D."/>
            <person name="Shi W."/>
            <person name="Wu D."/>
            <person name="Cai M."/>
        </authorList>
    </citation>
    <scope>NUCLEOTIDE SEQUENCE [LARGE SCALE GENOMIC DNA]</scope>
    <source>
        <strain evidence="1 2">051621</strain>
    </source>
</reference>
<evidence type="ECO:0000313" key="2">
    <source>
        <dbReference type="Proteomes" id="UP000641139"/>
    </source>
</evidence>
<dbReference type="InterPro" id="IPR025667">
    <property type="entry name" value="SprB_repeat"/>
</dbReference>
<dbReference type="EMBL" id="JAEFDC010000044">
    <property type="protein sequence ID" value="MBI1648256.1"/>
    <property type="molecule type" value="Genomic_DNA"/>
</dbReference>
<dbReference type="Pfam" id="PF13573">
    <property type="entry name" value="SprB"/>
    <property type="match status" value="1"/>
</dbReference>
<gene>
    <name evidence="1" type="ORF">I7X30_14505</name>
</gene>
<proteinExistence type="predicted"/>
<feature type="non-terminal residue" evidence="1">
    <location>
        <position position="1"/>
    </location>
</feature>
<keyword evidence="2" id="KW-1185">Reference proteome</keyword>
<dbReference type="RefSeq" id="WP_198467782.1">
    <property type="nucleotide sequence ID" value="NZ_JAEFDC010000044.1"/>
</dbReference>
<organism evidence="1 2">
    <name type="scientific">Capnocytophaga periodontitidis</name>
    <dbReference type="NCBI Taxonomy" id="2795027"/>
    <lineage>
        <taxon>Bacteria</taxon>
        <taxon>Pseudomonadati</taxon>
        <taxon>Bacteroidota</taxon>
        <taxon>Flavobacteriia</taxon>
        <taxon>Flavobacteriales</taxon>
        <taxon>Flavobacteriaceae</taxon>
        <taxon>Capnocytophaga</taxon>
    </lineage>
</organism>
<feature type="non-terminal residue" evidence="1">
    <location>
        <position position="347"/>
    </location>
</feature>
<comment type="caution">
    <text evidence="1">The sequence shown here is derived from an EMBL/GenBank/DDBJ whole genome shotgun (WGS) entry which is preliminary data.</text>
</comment>
<protein>
    <recommendedName>
        <fullName evidence="3">Adhesin</fullName>
    </recommendedName>
</protein>
<sequence>QAYNNSNGKIPVRVDLNKIGQGNHYYSLDGAADRPIVWTIANQAFELEVSPLVAHTVVVKDVNGCVTTATFSTTALITATATVSRNKTCATPTADITVTVTGGTGTYSYTLERLDNGVVAGAVLAQNVAFPTPTGGVITIATPTTEAATYRITIYDAETENCPIVKEVVVRDPDPINTDNTVVQPYHEKCNLGLTATGTGSIDIAMPTDSDSYTFRITNAIDITTGNNVTVTTTPAIAGTHTATFTQLHGTTQGVKYQIAITNSTGCVAYVDATITSPEPLELQTGVISATQYVCEGNKGLSTPRVSVDTSKIRGGIPPYTIEFFDNGGNSLGNGTEYTLSNLNGGT</sequence>